<keyword evidence="2" id="KW-0812">Transmembrane</keyword>
<feature type="compositionally biased region" description="Basic and acidic residues" evidence="1">
    <location>
        <begin position="1180"/>
        <end position="1190"/>
    </location>
</feature>
<accession>A0ABT7PDZ2</accession>
<protein>
    <submittedName>
        <fullName evidence="3">Carboxypeptidase-like regulatory domain-containing protein</fullName>
    </submittedName>
</protein>
<proteinExistence type="predicted"/>
<reference evidence="3 4" key="1">
    <citation type="submission" date="2023-06" db="EMBL/GenBank/DDBJ databases">
        <title>Roseiconus lacunae JC819 isolated from Gulf of Mannar region, Tamil Nadu.</title>
        <authorList>
            <person name="Pk S."/>
            <person name="Ch S."/>
            <person name="Ch V.R."/>
        </authorList>
    </citation>
    <scope>NUCLEOTIDE SEQUENCE [LARGE SCALE GENOMIC DNA]</scope>
    <source>
        <strain evidence="3 4">JC819</strain>
    </source>
</reference>
<feature type="compositionally biased region" description="Low complexity" evidence="1">
    <location>
        <begin position="355"/>
        <end position="385"/>
    </location>
</feature>
<keyword evidence="2" id="KW-0472">Membrane</keyword>
<keyword evidence="2" id="KW-1133">Transmembrane helix</keyword>
<dbReference type="Proteomes" id="UP001239462">
    <property type="component" value="Unassembled WGS sequence"/>
</dbReference>
<dbReference type="EMBL" id="JASZZN010000003">
    <property type="protein sequence ID" value="MDM4014722.1"/>
    <property type="molecule type" value="Genomic_DNA"/>
</dbReference>
<name>A0ABT7PDZ2_9BACT</name>
<evidence type="ECO:0000313" key="4">
    <source>
        <dbReference type="Proteomes" id="UP001239462"/>
    </source>
</evidence>
<feature type="region of interest" description="Disordered" evidence="1">
    <location>
        <begin position="355"/>
        <end position="388"/>
    </location>
</feature>
<evidence type="ECO:0000313" key="3">
    <source>
        <dbReference type="EMBL" id="MDM4014722.1"/>
    </source>
</evidence>
<evidence type="ECO:0000256" key="2">
    <source>
        <dbReference type="SAM" id="Phobius"/>
    </source>
</evidence>
<gene>
    <name evidence="3" type="ORF">QTN89_04715</name>
</gene>
<organism evidence="3 4">
    <name type="scientific">Roseiconus lacunae</name>
    <dbReference type="NCBI Taxonomy" id="2605694"/>
    <lineage>
        <taxon>Bacteria</taxon>
        <taxon>Pseudomonadati</taxon>
        <taxon>Planctomycetota</taxon>
        <taxon>Planctomycetia</taxon>
        <taxon>Pirellulales</taxon>
        <taxon>Pirellulaceae</taxon>
        <taxon>Roseiconus</taxon>
    </lineage>
</organism>
<keyword evidence="4" id="KW-1185">Reference proteome</keyword>
<feature type="region of interest" description="Disordered" evidence="1">
    <location>
        <begin position="1173"/>
        <end position="1193"/>
    </location>
</feature>
<feature type="transmembrane region" description="Helical" evidence="2">
    <location>
        <begin position="26"/>
        <end position="48"/>
    </location>
</feature>
<evidence type="ECO:0000256" key="1">
    <source>
        <dbReference type="SAM" id="MobiDB-lite"/>
    </source>
</evidence>
<dbReference type="RefSeq" id="WP_289162393.1">
    <property type="nucleotide sequence ID" value="NZ_JASZZN010000003.1"/>
</dbReference>
<comment type="caution">
    <text evidence="3">The sequence shown here is derived from an EMBL/GenBank/DDBJ whole genome shotgun (WGS) entry which is preliminary data.</text>
</comment>
<dbReference type="InterPro" id="IPR018247">
    <property type="entry name" value="EF_Hand_1_Ca_BS"/>
</dbReference>
<dbReference type="PROSITE" id="PS00018">
    <property type="entry name" value="EF_HAND_1"/>
    <property type="match status" value="1"/>
</dbReference>
<sequence>MQHPSQSHPSWQQPAPKRSHTRAIHAFVRIAIATVLLLLIAGLTWLLFPPFFSPQTHLVLVRNSATDSIDLPIVRFAEQDFSDLVSIDTWNISDWASLLQSKDSASRLGKRLQEQSLRSSDRLVMCIAAQGTTLNGEAVLLCDDFDHDEPERGSLSIRELLRQIASSSAGEKLIVLYGGSIEYSPRLGVISDSFLQLVTDAVHRTGDRSLWVYCSHSPKQSVHVETAVQRSVFGMFFAGAVAGAADANTDGHLTIDELTTFTSANVQKWVEVSSEKSQTQTPFLIWGGGETIQQNATLLAVSETNAKQSWTPSKLFENRTADRNRGSLETLVLPDADVAPGTSRRIDVTLVSADSANPSAEPAPPNENAQGAKSHSPKSPKSASAVGPNQISQLSKAWALVHPHSRHDTGYTKAITRRPHLLRELQQELISLEQQLFFGSRLQSETAAARLAKLVRASEAPTHDDNKNALLDSLFSPVATNESVLPSVTTDRLTLLSIIEQSGKQDHTVDLPGLERAIRWQDRKLLEAWMKANWTTDCDRYQELRWIKWLYDHPVFDWKTVQVSSLACLIGERAAALDYLHNGWGRQLVEQADALRNFAARQLRSNSTACSEPNAKILMNSALELYQKAIDRNHLVSQALEARDQAIYRLPFYFQAVGTSSLSKTMAETLEELVESADHLAKITREPDSALDQDLEAAMAKVLRDLDEVDSKLGDQAANRLAQSPPSKSSAMKAWQLLRTPFLSSTVRFKLYRLIEQVAKEQFRVFELADLESSLTMNHEATPSLELVLRRTSLLTRYASIALTLHRGPDQSGFASVIGNMQDQHDALTEFIRSDGEENAVQQRQSLIDEFEQSLTLFYDSLVTELSTEPIDGREITDQEIALRFLAPSDSWRFSELNVQTLSMPDRLRSTMCWQLRRQWQSDTIQGSAVNDADVRRIADLLASEDIAIPQITGVEEIDLQYQPTQQFSFEITNPTDQTLSLVLSADFDPERLSVDVSRIDPSDDTRAAITWQSSSTPLGTPQTEPIVLEARDTVRLEAKLSREALATSTMPVHFDWYATSKSGGLIDMTTLLLSQHIAAKLPVAELVIDDGSHRTVSDGPELGVLPFPNRLQDLKFGLIAGDAAPKEIELSCYSISQPLDGDNWQSEWLKFAGEKLFTSTYKLDTRGTPIYAAPPVPKEAPKAPPEKTPDSSVSITNGLVVVLKDTSSGQQTLRRISFAVQRPRRYLGLNVAFDSGRNRIVVDVAASDPQELPAVGPVNISCRLANVSEQLRGKLSGLVTKSHPADRMFIELPSVNRETVRLFVDVDGFPRAFVFDVQCNLDGSVTERTDLLEMQLQSLSQRNVLPATDHLQVTAKLNMPVGRFENANDFVEVGLDLNKDGVPDPESRVRSYSDRQVDVALMKASADGRLSIKANVNDFVFTLPASRLENLSINVAGRVRVGPTLHTYAPLPLYIDGEAPIVGPADPASPNTLPIAGKEFHLDVWGFDRGSGVQRIEAVLDQDGSGAFPKAGPTIAAIRKSLRRWDLAIKLPADVTPQTLLVRGIDEVGNVGKPFPVSINVTAENQSTATPPAQIAVRGLVQFHGKPVPDAEITVVTGTDANPMAKSSAGKPTKTRSMPNGTYQLAGLNPGKYTLMVRAVIRNRVHLVEQSIELKPSPSTVITDVTLP</sequence>